<evidence type="ECO:0000256" key="1">
    <source>
        <dbReference type="SAM" id="Phobius"/>
    </source>
</evidence>
<dbReference type="EMBL" id="MT142456">
    <property type="protein sequence ID" value="QJA81367.1"/>
    <property type="molecule type" value="Genomic_DNA"/>
</dbReference>
<organism evidence="2">
    <name type="scientific">viral metagenome</name>
    <dbReference type="NCBI Taxonomy" id="1070528"/>
    <lineage>
        <taxon>unclassified sequences</taxon>
        <taxon>metagenomes</taxon>
        <taxon>organismal metagenomes</taxon>
    </lineage>
</organism>
<proteinExistence type="predicted"/>
<evidence type="ECO:0000313" key="2">
    <source>
        <dbReference type="EMBL" id="QJA81367.1"/>
    </source>
</evidence>
<dbReference type="AlphaFoldDB" id="A0A6M3KH98"/>
<dbReference type="EMBL" id="MT142914">
    <property type="protein sequence ID" value="QJA90467.1"/>
    <property type="molecule type" value="Genomic_DNA"/>
</dbReference>
<keyword evidence="1" id="KW-0812">Transmembrane</keyword>
<evidence type="ECO:0000313" key="3">
    <source>
        <dbReference type="EMBL" id="QJA90467.1"/>
    </source>
</evidence>
<reference evidence="2" key="1">
    <citation type="submission" date="2020-03" db="EMBL/GenBank/DDBJ databases">
        <title>The deep terrestrial virosphere.</title>
        <authorList>
            <person name="Holmfeldt K."/>
            <person name="Nilsson E."/>
            <person name="Simone D."/>
            <person name="Lopez-Fernandez M."/>
            <person name="Wu X."/>
            <person name="de Brujin I."/>
            <person name="Lundin D."/>
            <person name="Andersson A."/>
            <person name="Bertilsson S."/>
            <person name="Dopson M."/>
        </authorList>
    </citation>
    <scope>NUCLEOTIDE SEQUENCE</scope>
    <source>
        <strain evidence="2">MM415A00551</strain>
        <strain evidence="3">MM415B02373</strain>
    </source>
</reference>
<feature type="transmembrane region" description="Helical" evidence="1">
    <location>
        <begin position="6"/>
        <end position="26"/>
    </location>
</feature>
<accession>A0A6M3KH98</accession>
<gene>
    <name evidence="2" type="ORF">MM415A00551_0028</name>
    <name evidence="3" type="ORF">MM415B02373_0008</name>
</gene>
<protein>
    <submittedName>
        <fullName evidence="2">Uncharacterized protein</fullName>
    </submittedName>
</protein>
<keyword evidence="1" id="KW-0472">Membrane</keyword>
<name>A0A6M3KH98_9ZZZZ</name>
<sequence>MFSVVMGLVLFLIIFWVASTLILLLWEMASMELWRIKKAWFKEGHAIKTKPP</sequence>
<keyword evidence="1" id="KW-1133">Transmembrane helix</keyword>